<proteinExistence type="predicted"/>
<reference evidence="2 3" key="1">
    <citation type="submission" date="2023-05" db="EMBL/GenBank/DDBJ databases">
        <title>A new hyperthermophilic archaea 'Ignisphaera cupida' sp. nov. and description of the family 'Ignisphaeraceae' fam. nov.</title>
        <authorList>
            <person name="Podosokorskaya O.A."/>
            <person name="Elcheninov A.G."/>
            <person name="Klukina A."/>
            <person name="Merkel A.Y."/>
        </authorList>
    </citation>
    <scope>NUCLEOTIDE SEQUENCE [LARGE SCALE GENOMIC DNA]</scope>
    <source>
        <strain evidence="2 3">4213-co</strain>
    </source>
</reference>
<gene>
    <name evidence="2" type="ORF">QPL79_05595</name>
</gene>
<feature type="transmembrane region" description="Helical" evidence="1">
    <location>
        <begin position="6"/>
        <end position="24"/>
    </location>
</feature>
<organism evidence="2 3">
    <name type="scientific">Ignisphaera cupida</name>
    <dbReference type="NCBI Taxonomy" id="3050454"/>
    <lineage>
        <taxon>Archaea</taxon>
        <taxon>Thermoproteota</taxon>
        <taxon>Thermoprotei</taxon>
        <taxon>Desulfurococcales</taxon>
        <taxon>Desulfurococcaceae</taxon>
        <taxon>Ignisphaera</taxon>
    </lineage>
</organism>
<sequence length="244" mass="26472">MSRDVAIVLIGVGVFVFVIGWAMILSNYGVDIETCTTYVSVPNKFEGALSLLGNYTRYNVLVFAKIANVSIDAGKSYVYSFHLDKIAVAPFLMQFNIVSSSGGVDGSVLLRDSKNNSLAYVPLQYSANVVSDQRFIATLSSLPPGNYTVEINAKNSFKIVSFNITSLTYETSPSIKIDLTPSSWSQQELKYVCKIDARGLFGAAALMGFGLAIIAFVSVDAYRSLETSKAVLPVTKPKAKAKRK</sequence>
<dbReference type="Proteomes" id="UP001529235">
    <property type="component" value="Unassembled WGS sequence"/>
</dbReference>
<keyword evidence="3" id="KW-1185">Reference proteome</keyword>
<name>A0ABD4Z7B6_9CREN</name>
<evidence type="ECO:0000313" key="2">
    <source>
        <dbReference type="EMBL" id="MDK6028832.1"/>
    </source>
</evidence>
<comment type="caution">
    <text evidence="2">The sequence shown here is derived from an EMBL/GenBank/DDBJ whole genome shotgun (WGS) entry which is preliminary data.</text>
</comment>
<evidence type="ECO:0000256" key="1">
    <source>
        <dbReference type="SAM" id="Phobius"/>
    </source>
</evidence>
<dbReference type="RefSeq" id="WP_285273818.1">
    <property type="nucleotide sequence ID" value="NZ_JASNVW010000003.1"/>
</dbReference>
<keyword evidence="1" id="KW-0812">Transmembrane</keyword>
<accession>A0ABD4Z7B6</accession>
<feature type="transmembrane region" description="Helical" evidence="1">
    <location>
        <begin position="199"/>
        <end position="219"/>
    </location>
</feature>
<keyword evidence="1" id="KW-1133">Transmembrane helix</keyword>
<dbReference type="AlphaFoldDB" id="A0ABD4Z7B6"/>
<protein>
    <submittedName>
        <fullName evidence="2">Uncharacterized protein</fullName>
    </submittedName>
</protein>
<keyword evidence="1" id="KW-0472">Membrane</keyword>
<dbReference type="EMBL" id="JASNVW010000003">
    <property type="protein sequence ID" value="MDK6028832.1"/>
    <property type="molecule type" value="Genomic_DNA"/>
</dbReference>
<evidence type="ECO:0000313" key="3">
    <source>
        <dbReference type="Proteomes" id="UP001529235"/>
    </source>
</evidence>